<name>A0A154W8E3_9PROT</name>
<protein>
    <submittedName>
        <fullName evidence="1">Uncharacterized protein</fullName>
    </submittedName>
</protein>
<proteinExistence type="predicted"/>
<keyword evidence="2" id="KW-1185">Reference proteome</keyword>
<comment type="caution">
    <text evidence="1">The sequence shown here is derived from an EMBL/GenBank/DDBJ whole genome shotgun (WGS) entry which is preliminary data.</text>
</comment>
<dbReference type="RefSeq" id="WP_067554115.1">
    <property type="nucleotide sequence ID" value="NZ_LPXN01000094.1"/>
</dbReference>
<dbReference type="EMBL" id="LPXN01000094">
    <property type="protein sequence ID" value="KZD09781.1"/>
    <property type="molecule type" value="Genomic_DNA"/>
</dbReference>
<organism evidence="1 2">
    <name type="scientific">Oceanibaculum pacificum</name>
    <dbReference type="NCBI Taxonomy" id="580166"/>
    <lineage>
        <taxon>Bacteria</taxon>
        <taxon>Pseudomonadati</taxon>
        <taxon>Pseudomonadota</taxon>
        <taxon>Alphaproteobacteria</taxon>
        <taxon>Rhodospirillales</taxon>
        <taxon>Oceanibaculaceae</taxon>
        <taxon>Oceanibaculum</taxon>
    </lineage>
</organism>
<evidence type="ECO:0000313" key="2">
    <source>
        <dbReference type="Proteomes" id="UP000076400"/>
    </source>
</evidence>
<gene>
    <name evidence="1" type="ORF">AUP43_00945</name>
</gene>
<evidence type="ECO:0000313" key="1">
    <source>
        <dbReference type="EMBL" id="KZD09781.1"/>
    </source>
</evidence>
<reference evidence="1 2" key="1">
    <citation type="submission" date="2015-12" db="EMBL/GenBank/DDBJ databases">
        <title>Genome sequence of Oceanibaculum pacificum MCCC 1A02656.</title>
        <authorList>
            <person name="Lu L."/>
            <person name="Lai Q."/>
            <person name="Shao Z."/>
            <person name="Qian P."/>
        </authorList>
    </citation>
    <scope>NUCLEOTIDE SEQUENCE [LARGE SCALE GENOMIC DNA]</scope>
    <source>
        <strain evidence="1 2">MCCC 1A02656</strain>
    </source>
</reference>
<dbReference type="STRING" id="580166.AUP43_00945"/>
<dbReference type="AlphaFoldDB" id="A0A154W8E3"/>
<dbReference type="Proteomes" id="UP000076400">
    <property type="component" value="Unassembled WGS sequence"/>
</dbReference>
<accession>A0A154W8E3</accession>
<sequence>MSAESGRTLHSEATALQRARESMEGLDVAGDRLALPFAEQFALWAMRLWVEGQRGARRGQPVEHMLEGAFHRLRQPQARRRLELFMLSLAHGAIRPIRLWPACSRPISDDERRLLDLLALAQQGERFSPALLCRGFLRPRAGAVSAALAHDLAACLAEAGMRLAMPGAPVSDNPREGGSDV</sequence>
<dbReference type="OrthoDB" id="7358224at2"/>